<feature type="transmembrane region" description="Helical" evidence="6">
    <location>
        <begin position="196"/>
        <end position="214"/>
    </location>
</feature>
<protein>
    <submittedName>
        <fullName evidence="7">Lipopolysaccharide biosynthesis protein</fullName>
    </submittedName>
</protein>
<feature type="transmembrane region" description="Helical" evidence="6">
    <location>
        <begin position="313"/>
        <end position="335"/>
    </location>
</feature>
<keyword evidence="2" id="KW-1003">Cell membrane</keyword>
<organism evidence="7 8">
    <name type="scientific">Vibrio gallaecicus</name>
    <dbReference type="NCBI Taxonomy" id="552386"/>
    <lineage>
        <taxon>Bacteria</taxon>
        <taxon>Pseudomonadati</taxon>
        <taxon>Pseudomonadota</taxon>
        <taxon>Gammaproteobacteria</taxon>
        <taxon>Vibrionales</taxon>
        <taxon>Vibrionaceae</taxon>
        <taxon>Vibrio</taxon>
    </lineage>
</organism>
<gene>
    <name evidence="7" type="ORF">AB4566_14985</name>
</gene>
<keyword evidence="3 6" id="KW-0812">Transmembrane</keyword>
<evidence type="ECO:0000256" key="4">
    <source>
        <dbReference type="ARBA" id="ARBA00022989"/>
    </source>
</evidence>
<sequence length="510" mass="56237">MSLRTSATGSTTNAMSLREGTISQKQSPVANMLIYGLGLVLNKGISLIMLPLMASYLQPQQIGKLDLLASIGAASGIVIALAMHEVLYRFVGTEKQPSNQFKRASELYSSTCMIAVVISLVLFSIINITPFPTDFLVSQFELNLLLVCASLEGVLGLSTAWLRMQDKAKTFLMVSVLSTTLQVGLIVVVLSTQPTVVNILACGAIAYGVQFLSLHFINRFEWRLPSKSHFKNHLSYGVPLMLTAFVGFGLNGSERFFLAYNTDLSTLGLYAVAIKFSFAMCILMQPFGMWWMPKRFQYINEHGINKTCLVTQLGISYLTALTIFVAFSAKVFISLALPESYVISTQLLVGTLLVAWFKELAELMNIGVLYNKNTQQQFRVSFASTLIGLGLMWGLGSELGIWGIIIALGAAQALKAVLIYCLSQRQLFMPYQLKLLTVNITSLFIFLYIAFHVSDLWLCTILALLSPIFSLLPTLLIKEVNQWVTNKVMSKSADNDVLQPGESSHCGSDR</sequence>
<evidence type="ECO:0000313" key="8">
    <source>
        <dbReference type="Proteomes" id="UP001570417"/>
    </source>
</evidence>
<feature type="transmembrane region" description="Helical" evidence="6">
    <location>
        <begin position="32"/>
        <end position="55"/>
    </location>
</feature>
<dbReference type="Pfam" id="PF01943">
    <property type="entry name" value="Polysacc_synt"/>
    <property type="match status" value="1"/>
</dbReference>
<feature type="transmembrane region" description="Helical" evidence="6">
    <location>
        <begin position="433"/>
        <end position="451"/>
    </location>
</feature>
<evidence type="ECO:0000256" key="3">
    <source>
        <dbReference type="ARBA" id="ARBA00022692"/>
    </source>
</evidence>
<feature type="transmembrane region" description="Helical" evidence="6">
    <location>
        <begin position="107"/>
        <end position="130"/>
    </location>
</feature>
<dbReference type="InterPro" id="IPR050833">
    <property type="entry name" value="Poly_Biosynth_Transport"/>
</dbReference>
<feature type="transmembrane region" description="Helical" evidence="6">
    <location>
        <begin position="401"/>
        <end position="421"/>
    </location>
</feature>
<keyword evidence="5 6" id="KW-0472">Membrane</keyword>
<evidence type="ECO:0000256" key="6">
    <source>
        <dbReference type="SAM" id="Phobius"/>
    </source>
</evidence>
<feature type="transmembrane region" description="Helical" evidence="6">
    <location>
        <begin position="234"/>
        <end position="250"/>
    </location>
</feature>
<keyword evidence="4 6" id="KW-1133">Transmembrane helix</keyword>
<comment type="caution">
    <text evidence="7">The sequence shown here is derived from an EMBL/GenBank/DDBJ whole genome shotgun (WGS) entry which is preliminary data.</text>
</comment>
<accession>A0ABV4NDU0</accession>
<name>A0ABV4NDU0_9VIBR</name>
<dbReference type="EMBL" id="JBFRUW010000056">
    <property type="protein sequence ID" value="MFA0569574.1"/>
    <property type="molecule type" value="Genomic_DNA"/>
</dbReference>
<dbReference type="PANTHER" id="PTHR30250:SF11">
    <property type="entry name" value="O-ANTIGEN TRANSPORTER-RELATED"/>
    <property type="match status" value="1"/>
</dbReference>
<evidence type="ECO:0000256" key="2">
    <source>
        <dbReference type="ARBA" id="ARBA00022475"/>
    </source>
</evidence>
<feature type="transmembrane region" description="Helical" evidence="6">
    <location>
        <begin position="457"/>
        <end position="477"/>
    </location>
</feature>
<feature type="transmembrane region" description="Helical" evidence="6">
    <location>
        <begin position="142"/>
        <end position="162"/>
    </location>
</feature>
<feature type="transmembrane region" description="Helical" evidence="6">
    <location>
        <begin position="270"/>
        <end position="292"/>
    </location>
</feature>
<dbReference type="PANTHER" id="PTHR30250">
    <property type="entry name" value="PST FAMILY PREDICTED COLANIC ACID TRANSPORTER"/>
    <property type="match status" value="1"/>
</dbReference>
<feature type="transmembrane region" description="Helical" evidence="6">
    <location>
        <begin position="341"/>
        <end position="357"/>
    </location>
</feature>
<comment type="subcellular location">
    <subcellularLocation>
        <location evidence="1">Cell membrane</location>
        <topology evidence="1">Multi-pass membrane protein</topology>
    </subcellularLocation>
</comment>
<feature type="transmembrane region" description="Helical" evidence="6">
    <location>
        <begin position="378"/>
        <end position="395"/>
    </location>
</feature>
<proteinExistence type="predicted"/>
<evidence type="ECO:0000313" key="7">
    <source>
        <dbReference type="EMBL" id="MFA0569574.1"/>
    </source>
</evidence>
<reference evidence="7 8" key="1">
    <citation type="journal article" date="2024" name="ISME J.">
        <title>Tailless and filamentous prophages are predominant in marine Vibrio.</title>
        <authorList>
            <person name="Steensen K."/>
            <person name="Seneca J."/>
            <person name="Bartlau N."/>
            <person name="Yu X.A."/>
            <person name="Hussain F.A."/>
            <person name="Polz M.F."/>
        </authorList>
    </citation>
    <scope>NUCLEOTIDE SEQUENCE [LARGE SCALE GENOMIC DNA]</scope>
    <source>
        <strain evidence="7 8">10N.222.51.A1</strain>
    </source>
</reference>
<evidence type="ECO:0000256" key="5">
    <source>
        <dbReference type="ARBA" id="ARBA00023136"/>
    </source>
</evidence>
<evidence type="ECO:0000256" key="1">
    <source>
        <dbReference type="ARBA" id="ARBA00004651"/>
    </source>
</evidence>
<dbReference type="Proteomes" id="UP001570417">
    <property type="component" value="Unassembled WGS sequence"/>
</dbReference>
<feature type="transmembrane region" description="Helical" evidence="6">
    <location>
        <begin position="67"/>
        <end position="87"/>
    </location>
</feature>
<feature type="transmembrane region" description="Helical" evidence="6">
    <location>
        <begin position="171"/>
        <end position="190"/>
    </location>
</feature>
<dbReference type="InterPro" id="IPR002797">
    <property type="entry name" value="Polysacc_synth"/>
</dbReference>
<dbReference type="RefSeq" id="WP_372266731.1">
    <property type="nucleotide sequence ID" value="NZ_JBFRUW010000056.1"/>
</dbReference>
<keyword evidence="8" id="KW-1185">Reference proteome</keyword>